<keyword evidence="2" id="KW-1185">Reference proteome</keyword>
<feature type="non-terminal residue" evidence="1">
    <location>
        <position position="1"/>
    </location>
</feature>
<sequence length="46" mass="5343">VTPLTESPKENQEEEKTRRGIHIRHYLEVLYKVKGVQEPLISLKGV</sequence>
<reference evidence="1" key="1">
    <citation type="submission" date="2023-05" db="EMBL/GenBank/DDBJ databases">
        <authorList>
            <person name="Stuckert A."/>
        </authorList>
    </citation>
    <scope>NUCLEOTIDE SEQUENCE</scope>
</reference>
<organism evidence="1 2">
    <name type="scientific">Staurois parvus</name>
    <dbReference type="NCBI Taxonomy" id="386267"/>
    <lineage>
        <taxon>Eukaryota</taxon>
        <taxon>Metazoa</taxon>
        <taxon>Chordata</taxon>
        <taxon>Craniata</taxon>
        <taxon>Vertebrata</taxon>
        <taxon>Euteleostomi</taxon>
        <taxon>Amphibia</taxon>
        <taxon>Batrachia</taxon>
        <taxon>Anura</taxon>
        <taxon>Neobatrachia</taxon>
        <taxon>Ranoidea</taxon>
        <taxon>Ranidae</taxon>
        <taxon>Staurois</taxon>
    </lineage>
</organism>
<name>A0ABN9FWT0_9NEOB</name>
<gene>
    <name evidence="1" type="ORF">SPARVUS_LOCUS12736804</name>
</gene>
<protein>
    <submittedName>
        <fullName evidence="1">Uncharacterized protein</fullName>
    </submittedName>
</protein>
<accession>A0ABN9FWT0</accession>
<evidence type="ECO:0000313" key="1">
    <source>
        <dbReference type="EMBL" id="CAI9600397.1"/>
    </source>
</evidence>
<evidence type="ECO:0000313" key="2">
    <source>
        <dbReference type="Proteomes" id="UP001162483"/>
    </source>
</evidence>
<dbReference type="EMBL" id="CATNWA010017426">
    <property type="protein sequence ID" value="CAI9600397.1"/>
    <property type="molecule type" value="Genomic_DNA"/>
</dbReference>
<comment type="caution">
    <text evidence="1">The sequence shown here is derived from an EMBL/GenBank/DDBJ whole genome shotgun (WGS) entry which is preliminary data.</text>
</comment>
<proteinExistence type="predicted"/>
<dbReference type="Proteomes" id="UP001162483">
    <property type="component" value="Unassembled WGS sequence"/>
</dbReference>